<evidence type="ECO:0000256" key="1">
    <source>
        <dbReference type="SAM" id="MobiDB-lite"/>
    </source>
</evidence>
<accession>A0AAW2M7L9</accession>
<sequence>MFPCFNIVYHFFFLANSFIYPIAPAPAPPPPPPPTSHIIILGSVYCDVCYHNTFSKHSYFLSGVDVHVQCRLKESSARTTEEISFSVNRTTDRYGMYKVDIPSVDGVDCTRVAAIQSFCQASLMASSVSGCNFPSRRSNNSTEITVKSKQNNIMCTYTLGALSYKPSSRNVSLCGNEKRLDDDDDDDEWENSPYVFTWPPNPPSN</sequence>
<feature type="signal peptide" evidence="2">
    <location>
        <begin position="1"/>
        <end position="24"/>
    </location>
</feature>
<reference evidence="3" key="2">
    <citation type="journal article" date="2024" name="Plant">
        <title>Genomic evolution and insights into agronomic trait innovations of Sesamum species.</title>
        <authorList>
            <person name="Miao H."/>
            <person name="Wang L."/>
            <person name="Qu L."/>
            <person name="Liu H."/>
            <person name="Sun Y."/>
            <person name="Le M."/>
            <person name="Wang Q."/>
            <person name="Wei S."/>
            <person name="Zheng Y."/>
            <person name="Lin W."/>
            <person name="Duan Y."/>
            <person name="Cao H."/>
            <person name="Xiong S."/>
            <person name="Wang X."/>
            <person name="Wei L."/>
            <person name="Li C."/>
            <person name="Ma Q."/>
            <person name="Ju M."/>
            <person name="Zhao R."/>
            <person name="Li G."/>
            <person name="Mu C."/>
            <person name="Tian Q."/>
            <person name="Mei H."/>
            <person name="Zhang T."/>
            <person name="Gao T."/>
            <person name="Zhang H."/>
        </authorList>
    </citation>
    <scope>NUCLEOTIDE SEQUENCE</scope>
    <source>
        <strain evidence="3">G01</strain>
    </source>
</reference>
<protein>
    <recommendedName>
        <fullName evidence="4">Pollen Ole e 1 allergen and extensin family protein</fullName>
    </recommendedName>
</protein>
<feature type="chain" id="PRO_5043610005" description="Pollen Ole e 1 allergen and extensin family protein" evidence="2">
    <location>
        <begin position="25"/>
        <end position="205"/>
    </location>
</feature>
<dbReference type="AlphaFoldDB" id="A0AAW2M7L9"/>
<dbReference type="EMBL" id="JACGWK010000011">
    <property type="protein sequence ID" value="KAL0327389.1"/>
    <property type="molecule type" value="Genomic_DNA"/>
</dbReference>
<reference evidence="3" key="1">
    <citation type="submission" date="2020-06" db="EMBL/GenBank/DDBJ databases">
        <authorList>
            <person name="Li T."/>
            <person name="Hu X."/>
            <person name="Zhang T."/>
            <person name="Song X."/>
            <person name="Zhang H."/>
            <person name="Dai N."/>
            <person name="Sheng W."/>
            <person name="Hou X."/>
            <person name="Wei L."/>
        </authorList>
    </citation>
    <scope>NUCLEOTIDE SEQUENCE</scope>
    <source>
        <strain evidence="3">G01</strain>
        <tissue evidence="3">Leaf</tissue>
    </source>
</reference>
<gene>
    <name evidence="3" type="ORF">Sangu_1816900</name>
</gene>
<dbReference type="Pfam" id="PF01190">
    <property type="entry name" value="Pollen_Ole_e_1"/>
    <property type="match status" value="1"/>
</dbReference>
<name>A0AAW2M7L9_9LAMI</name>
<dbReference type="PANTHER" id="PTHR46995:SF6">
    <property type="entry name" value="POLLEN OLE E 1 ALLERGEN AND EXTENSIN FAMILY PROTEIN"/>
    <property type="match status" value="1"/>
</dbReference>
<keyword evidence="2" id="KW-0732">Signal</keyword>
<comment type="caution">
    <text evidence="3">The sequence shown here is derived from an EMBL/GenBank/DDBJ whole genome shotgun (WGS) entry which is preliminary data.</text>
</comment>
<evidence type="ECO:0000313" key="3">
    <source>
        <dbReference type="EMBL" id="KAL0327389.1"/>
    </source>
</evidence>
<proteinExistence type="predicted"/>
<evidence type="ECO:0000256" key="2">
    <source>
        <dbReference type="SAM" id="SignalP"/>
    </source>
</evidence>
<organism evidence="3">
    <name type="scientific">Sesamum angustifolium</name>
    <dbReference type="NCBI Taxonomy" id="2727405"/>
    <lineage>
        <taxon>Eukaryota</taxon>
        <taxon>Viridiplantae</taxon>
        <taxon>Streptophyta</taxon>
        <taxon>Embryophyta</taxon>
        <taxon>Tracheophyta</taxon>
        <taxon>Spermatophyta</taxon>
        <taxon>Magnoliopsida</taxon>
        <taxon>eudicotyledons</taxon>
        <taxon>Gunneridae</taxon>
        <taxon>Pentapetalae</taxon>
        <taxon>asterids</taxon>
        <taxon>lamiids</taxon>
        <taxon>Lamiales</taxon>
        <taxon>Pedaliaceae</taxon>
        <taxon>Sesamum</taxon>
    </lineage>
</organism>
<evidence type="ECO:0008006" key="4">
    <source>
        <dbReference type="Google" id="ProtNLM"/>
    </source>
</evidence>
<dbReference type="PANTHER" id="PTHR46995">
    <property type="entry name" value="OS09G0508200 PROTEIN"/>
    <property type="match status" value="1"/>
</dbReference>
<feature type="region of interest" description="Disordered" evidence="1">
    <location>
        <begin position="173"/>
        <end position="205"/>
    </location>
</feature>